<proteinExistence type="predicted"/>
<organism evidence="1 2">
    <name type="scientific">Anaeroselena agilis</name>
    <dbReference type="NCBI Taxonomy" id="3063788"/>
    <lineage>
        <taxon>Bacteria</taxon>
        <taxon>Bacillati</taxon>
        <taxon>Bacillota</taxon>
        <taxon>Negativicutes</taxon>
        <taxon>Acetonemataceae</taxon>
        <taxon>Anaeroselena</taxon>
    </lineage>
</organism>
<evidence type="ECO:0000313" key="2">
    <source>
        <dbReference type="Proteomes" id="UP001254848"/>
    </source>
</evidence>
<dbReference type="RefSeq" id="WP_413782004.1">
    <property type="nucleotide sequence ID" value="NZ_JAUOZS010000001.1"/>
</dbReference>
<dbReference type="Proteomes" id="UP001254848">
    <property type="component" value="Unassembled WGS sequence"/>
</dbReference>
<dbReference type="PIRSF" id="PIRSF033563">
    <property type="entry name" value="UCP033563"/>
    <property type="match status" value="1"/>
</dbReference>
<evidence type="ECO:0000313" key="1">
    <source>
        <dbReference type="EMBL" id="MDT8903549.1"/>
    </source>
</evidence>
<comment type="caution">
    <text evidence="1">The sequence shown here is derived from an EMBL/GenBank/DDBJ whole genome shotgun (WGS) entry which is preliminary data.</text>
</comment>
<dbReference type="InterPro" id="IPR008323">
    <property type="entry name" value="UCP033563"/>
</dbReference>
<sequence length="416" mass="45825">MATVKPFRGLRPDPGLAAKIAALPYDVMDSEEARRITADNPLSFLRVTKSEVDLPAEADHYSPAVYDQARATLESFVAQGYLRQDGAPCYYVYKQTMGDHTQVGLVAAASVDEYEQGIIKKHEFTRPDKELDRVNHIAATDAQTGAVFLTYRADRGIDALVERCRRRTPAYDFTADDGISHTLYVVDDAGDIAAIEEAFRQIPALYIADGHHRSAAAARVREKCRAANPGHTGEEDYNRFLVVIFPHDQVRIMDYNRVVADLAGFAPTDFLAAVAGKFTVEEHPAGACKPDAAHTFGMYLAGRWYRLTARPGSFDGTDPVAGLDVSILQDNLLAPLLKVGDPRTDKRINFVGGIRGMAELERLVDSGRYAVAFSLYPTSVEELMAIADRGAIMPPKSTWFEPKLRDAMVVHLTGCR</sequence>
<dbReference type="Pfam" id="PF06245">
    <property type="entry name" value="DUF1015"/>
    <property type="match status" value="1"/>
</dbReference>
<gene>
    <name evidence="1" type="ORF">Q4T40_20170</name>
</gene>
<protein>
    <submittedName>
        <fullName evidence="1">DUF1015 family protein</fullName>
    </submittedName>
</protein>
<dbReference type="PANTHER" id="PTHR36454:SF1">
    <property type="entry name" value="DUF1015 DOMAIN-CONTAINING PROTEIN"/>
    <property type="match status" value="1"/>
</dbReference>
<accession>A0ABU3P3D6</accession>
<keyword evidence="2" id="KW-1185">Reference proteome</keyword>
<reference evidence="1 2" key="1">
    <citation type="submission" date="2023-07" db="EMBL/GenBank/DDBJ databases">
        <title>The novel representative of Negativicutes class, Anaeroselena agilis gen. nov. sp. nov.</title>
        <authorList>
            <person name="Prokofeva M.I."/>
            <person name="Elcheninov A.G."/>
            <person name="Klyukina A."/>
            <person name="Kublanov I.V."/>
            <person name="Frolov E.N."/>
            <person name="Podosokorskaya O.A."/>
        </authorList>
    </citation>
    <scope>NUCLEOTIDE SEQUENCE [LARGE SCALE GENOMIC DNA]</scope>
    <source>
        <strain evidence="1 2">4137-cl</strain>
    </source>
</reference>
<name>A0ABU3P3D6_9FIRM</name>
<dbReference type="EMBL" id="JAUOZS010000001">
    <property type="protein sequence ID" value="MDT8903549.1"/>
    <property type="molecule type" value="Genomic_DNA"/>
</dbReference>
<dbReference type="PANTHER" id="PTHR36454">
    <property type="entry name" value="LMO2823 PROTEIN"/>
    <property type="match status" value="1"/>
</dbReference>